<evidence type="ECO:0008006" key="3">
    <source>
        <dbReference type="Google" id="ProtNLM"/>
    </source>
</evidence>
<dbReference type="AlphaFoldDB" id="A0A0R1H350"/>
<sequence>MAKKQKGIEFNLTQIANDGLQEKFDQEMKKLADNILDPNTEAKKVRKVQLELKYTPTDNREVVSVEVAVKSTLAPQKGVTTSLMLGRNQKGSIEGSELRSGAKNQTYIDENAELRTDKGELIDENGEIKKNSGVIDFRKQKQN</sequence>
<dbReference type="PATRIC" id="fig|1423726.3.peg.2684"/>
<gene>
    <name evidence="1" type="ORF">FC07_GL002581</name>
</gene>
<dbReference type="OrthoDB" id="1956472at2"/>
<accession>A0A0R1H350</accession>
<comment type="caution">
    <text evidence="1">The sequence shown here is derived from an EMBL/GenBank/DDBJ whole genome shotgun (WGS) entry which is preliminary data.</text>
</comment>
<name>A0A0R1H350_9LACO</name>
<dbReference type="EMBL" id="AZDA01000003">
    <property type="protein sequence ID" value="KRK40831.1"/>
    <property type="molecule type" value="Genomic_DNA"/>
</dbReference>
<dbReference type="Proteomes" id="UP000051461">
    <property type="component" value="Unassembled WGS sequence"/>
</dbReference>
<evidence type="ECO:0000313" key="1">
    <source>
        <dbReference type="EMBL" id="KRK40831.1"/>
    </source>
</evidence>
<keyword evidence="2" id="KW-1185">Reference proteome</keyword>
<organism evidence="1 2">
    <name type="scientific">Loigolactobacillus bifermentans DSM 20003</name>
    <dbReference type="NCBI Taxonomy" id="1423726"/>
    <lineage>
        <taxon>Bacteria</taxon>
        <taxon>Bacillati</taxon>
        <taxon>Bacillota</taxon>
        <taxon>Bacilli</taxon>
        <taxon>Lactobacillales</taxon>
        <taxon>Lactobacillaceae</taxon>
        <taxon>Loigolactobacillus</taxon>
    </lineage>
</organism>
<dbReference type="STRING" id="1423726.FC07_GL002581"/>
<dbReference type="RefSeq" id="WP_057903269.1">
    <property type="nucleotide sequence ID" value="NZ_AZDA01000003.1"/>
</dbReference>
<evidence type="ECO:0000313" key="2">
    <source>
        <dbReference type="Proteomes" id="UP000051461"/>
    </source>
</evidence>
<proteinExistence type="predicted"/>
<reference evidence="1 2" key="1">
    <citation type="journal article" date="2015" name="Genome Announc.">
        <title>Expanding the biotechnology potential of lactobacilli through comparative genomics of 213 strains and associated genera.</title>
        <authorList>
            <person name="Sun Z."/>
            <person name="Harris H.M."/>
            <person name="McCann A."/>
            <person name="Guo C."/>
            <person name="Argimon S."/>
            <person name="Zhang W."/>
            <person name="Yang X."/>
            <person name="Jeffery I.B."/>
            <person name="Cooney J.C."/>
            <person name="Kagawa T.F."/>
            <person name="Liu W."/>
            <person name="Song Y."/>
            <person name="Salvetti E."/>
            <person name="Wrobel A."/>
            <person name="Rasinkangas P."/>
            <person name="Parkhill J."/>
            <person name="Rea M.C."/>
            <person name="O'Sullivan O."/>
            <person name="Ritari J."/>
            <person name="Douillard F.P."/>
            <person name="Paul Ross R."/>
            <person name="Yang R."/>
            <person name="Briner A.E."/>
            <person name="Felis G.E."/>
            <person name="de Vos W.M."/>
            <person name="Barrangou R."/>
            <person name="Klaenhammer T.R."/>
            <person name="Caufield P.W."/>
            <person name="Cui Y."/>
            <person name="Zhang H."/>
            <person name="O'Toole P.W."/>
        </authorList>
    </citation>
    <scope>NUCLEOTIDE SEQUENCE [LARGE SCALE GENOMIC DNA]</scope>
    <source>
        <strain evidence="1 2">DSM 20003</strain>
    </source>
</reference>
<protein>
    <recommendedName>
        <fullName evidence="3">Replication terminator protein</fullName>
    </recommendedName>
</protein>